<protein>
    <submittedName>
        <fullName evidence="7">Uncharacterized protein</fullName>
    </submittedName>
</protein>
<evidence type="ECO:0000256" key="1">
    <source>
        <dbReference type="ARBA" id="ARBA00004123"/>
    </source>
</evidence>
<gene>
    <name evidence="7" type="ORF">BC936DRAFT_143025</name>
</gene>
<proteinExistence type="inferred from homology"/>
<evidence type="ECO:0000256" key="6">
    <source>
        <dbReference type="SAM" id="MobiDB-lite"/>
    </source>
</evidence>
<keyword evidence="3" id="KW-0805">Transcription regulation</keyword>
<dbReference type="Pfam" id="PF11571">
    <property type="entry name" value="Med27"/>
    <property type="match status" value="1"/>
</dbReference>
<name>A0A432ZZJ3_9FUNG</name>
<accession>A0A432ZZJ3</accession>
<evidence type="ECO:0000256" key="3">
    <source>
        <dbReference type="ARBA" id="ARBA00023015"/>
    </source>
</evidence>
<evidence type="ECO:0000256" key="4">
    <source>
        <dbReference type="ARBA" id="ARBA00023163"/>
    </source>
</evidence>
<dbReference type="Proteomes" id="UP000268093">
    <property type="component" value="Unassembled WGS sequence"/>
</dbReference>
<dbReference type="InterPro" id="IPR021627">
    <property type="entry name" value="Mediator_Med27"/>
</dbReference>
<feature type="region of interest" description="Disordered" evidence="6">
    <location>
        <begin position="58"/>
        <end position="92"/>
    </location>
</feature>
<reference evidence="7 8" key="1">
    <citation type="journal article" date="2018" name="New Phytol.">
        <title>Phylogenomics of Endogonaceae and evolution of mycorrhizas within Mucoromycota.</title>
        <authorList>
            <person name="Chang Y."/>
            <person name="Desiro A."/>
            <person name="Na H."/>
            <person name="Sandor L."/>
            <person name="Lipzen A."/>
            <person name="Clum A."/>
            <person name="Barry K."/>
            <person name="Grigoriev I.V."/>
            <person name="Martin F.M."/>
            <person name="Stajich J.E."/>
            <person name="Smith M.E."/>
            <person name="Bonito G."/>
            <person name="Spatafora J.W."/>
        </authorList>
    </citation>
    <scope>NUCLEOTIDE SEQUENCE [LARGE SCALE GENOMIC DNA]</scope>
    <source>
        <strain evidence="7 8">GMNB39</strain>
    </source>
</reference>
<dbReference type="AlphaFoldDB" id="A0A432ZZJ3"/>
<keyword evidence="8" id="KW-1185">Reference proteome</keyword>
<keyword evidence="5" id="KW-0539">Nucleus</keyword>
<dbReference type="GO" id="GO:0016592">
    <property type="term" value="C:mediator complex"/>
    <property type="evidence" value="ECO:0007669"/>
    <property type="project" value="InterPro"/>
</dbReference>
<dbReference type="OrthoDB" id="1868004at2759"/>
<organism evidence="7 8">
    <name type="scientific">Jimgerdemannia flammicorona</name>
    <dbReference type="NCBI Taxonomy" id="994334"/>
    <lineage>
        <taxon>Eukaryota</taxon>
        <taxon>Fungi</taxon>
        <taxon>Fungi incertae sedis</taxon>
        <taxon>Mucoromycota</taxon>
        <taxon>Mucoromycotina</taxon>
        <taxon>Endogonomycetes</taxon>
        <taxon>Endogonales</taxon>
        <taxon>Endogonaceae</taxon>
        <taxon>Jimgerdemannia</taxon>
    </lineage>
</organism>
<comment type="similarity">
    <text evidence="2">Belongs to the Mediator complex subunit 27 family.</text>
</comment>
<keyword evidence="4" id="KW-0804">Transcription</keyword>
<evidence type="ECO:0000313" key="7">
    <source>
        <dbReference type="EMBL" id="RUO95878.1"/>
    </source>
</evidence>
<evidence type="ECO:0000256" key="5">
    <source>
        <dbReference type="ARBA" id="ARBA00023242"/>
    </source>
</evidence>
<evidence type="ECO:0000313" key="8">
    <source>
        <dbReference type="Proteomes" id="UP000268093"/>
    </source>
</evidence>
<dbReference type="EMBL" id="RBNI01025043">
    <property type="protein sequence ID" value="RUO95878.1"/>
    <property type="molecule type" value="Genomic_DNA"/>
</dbReference>
<sequence>MKFVRVILYPYPPTSRQDWLASHRNLFAATCRACGKHLYYDSPQFKYLPPTVRSWRGMRRSGSGPRRANAVAPDVGGKLRADGSESGGTAEESVGVPFHPQCLCVVHVCEEVKGDANIKNATCVVRCVQIQYFV</sequence>
<evidence type="ECO:0000256" key="2">
    <source>
        <dbReference type="ARBA" id="ARBA00008048"/>
    </source>
</evidence>
<comment type="subcellular location">
    <subcellularLocation>
        <location evidence="1">Nucleus</location>
    </subcellularLocation>
</comment>
<comment type="caution">
    <text evidence="7">The sequence shown here is derived from an EMBL/GenBank/DDBJ whole genome shotgun (WGS) entry which is preliminary data.</text>
</comment>